<dbReference type="GO" id="GO:0000124">
    <property type="term" value="C:SAGA complex"/>
    <property type="evidence" value="ECO:0007669"/>
    <property type="project" value="TreeGrafter"/>
</dbReference>
<dbReference type="GO" id="GO:0046982">
    <property type="term" value="F:protein heterodimerization activity"/>
    <property type="evidence" value="ECO:0007669"/>
    <property type="project" value="InterPro"/>
</dbReference>
<feature type="compositionally biased region" description="Acidic residues" evidence="6">
    <location>
        <begin position="195"/>
        <end position="204"/>
    </location>
</feature>
<evidence type="ECO:0000256" key="5">
    <source>
        <dbReference type="ARBA" id="ARBA00023242"/>
    </source>
</evidence>
<dbReference type="Proteomes" id="UP000298493">
    <property type="component" value="Unassembled WGS sequence"/>
</dbReference>
<dbReference type="Gene3D" id="1.10.20.10">
    <property type="entry name" value="Histone, subunit A"/>
    <property type="match status" value="1"/>
</dbReference>
<evidence type="ECO:0000256" key="1">
    <source>
        <dbReference type="ARBA" id="ARBA00004123"/>
    </source>
</evidence>
<keyword evidence="4" id="KW-0804">Transcription</keyword>
<evidence type="ECO:0000256" key="2">
    <source>
        <dbReference type="ARBA" id="ARBA00007646"/>
    </source>
</evidence>
<dbReference type="AlphaFoldDB" id="A0A4Z1PDZ1"/>
<evidence type="ECO:0000256" key="3">
    <source>
        <dbReference type="ARBA" id="ARBA00023015"/>
    </source>
</evidence>
<evidence type="ECO:0000256" key="4">
    <source>
        <dbReference type="ARBA" id="ARBA00023163"/>
    </source>
</evidence>
<comment type="caution">
    <text evidence="7">The sequence shown here is derived from an EMBL/GenBank/DDBJ whole genome shotgun (WGS) entry which is preliminary data.</text>
</comment>
<dbReference type="STRING" id="86259.A0A4Z1PDZ1"/>
<gene>
    <name evidence="7" type="ORF">E6O75_ATG01483</name>
</gene>
<dbReference type="InterPro" id="IPR003162">
    <property type="entry name" value="TFIID-31"/>
</dbReference>
<reference evidence="7 8" key="1">
    <citation type="submission" date="2019-04" db="EMBL/GenBank/DDBJ databases">
        <title>High contiguity whole genome sequence and gene annotation resource for two Venturia nashicola isolates.</title>
        <authorList>
            <person name="Prokchorchik M."/>
            <person name="Won K."/>
            <person name="Lee Y."/>
            <person name="Choi E.D."/>
            <person name="Segonzac C."/>
            <person name="Sohn K.H."/>
        </authorList>
    </citation>
    <scope>NUCLEOTIDE SEQUENCE [LARGE SCALE GENOMIC DNA]</scope>
    <source>
        <strain evidence="7 8">PRI2</strain>
    </source>
</reference>
<organism evidence="7 8">
    <name type="scientific">Venturia nashicola</name>
    <dbReference type="NCBI Taxonomy" id="86259"/>
    <lineage>
        <taxon>Eukaryota</taxon>
        <taxon>Fungi</taxon>
        <taxon>Dikarya</taxon>
        <taxon>Ascomycota</taxon>
        <taxon>Pezizomycotina</taxon>
        <taxon>Dothideomycetes</taxon>
        <taxon>Pleosporomycetidae</taxon>
        <taxon>Venturiales</taxon>
        <taxon>Venturiaceae</taxon>
        <taxon>Venturia</taxon>
    </lineage>
</organism>
<keyword evidence="3" id="KW-0805">Transcription regulation</keyword>
<sequence>MASPAPADGANGVSTPPSQTQASPPTTQASASADSAPLAPSASLPAAQATSLKDDGLSTKRPRDARLIHLLLAAQGVSAYQERVPLMIMDFAYRYTSGILSDAFQLTQDGYGLPSTERGRDKDQATVSMQHLRLAMSARQHYQFQPSLPKEVLLEMAQERNKVVLPKPERDFGVRLPPEKYTFTGTGWGLRQEWDSETEGEEEVAAPVQDEQMKDVDGGMAEDEDIDNDEFESVMGTGADGGGDSAMADV</sequence>
<dbReference type="GO" id="GO:0005669">
    <property type="term" value="C:transcription factor TFIID complex"/>
    <property type="evidence" value="ECO:0007669"/>
    <property type="project" value="TreeGrafter"/>
</dbReference>
<feature type="compositionally biased region" description="Acidic residues" evidence="6">
    <location>
        <begin position="220"/>
        <end position="232"/>
    </location>
</feature>
<dbReference type="OrthoDB" id="341924at2759"/>
<dbReference type="InterPro" id="IPR009072">
    <property type="entry name" value="Histone-fold"/>
</dbReference>
<comment type="subcellular location">
    <subcellularLocation>
        <location evidence="1">Nucleus</location>
    </subcellularLocation>
</comment>
<dbReference type="CDD" id="cd07979">
    <property type="entry name" value="HFD_TAF9"/>
    <property type="match status" value="1"/>
</dbReference>
<feature type="region of interest" description="Disordered" evidence="6">
    <location>
        <begin position="1"/>
        <end position="59"/>
    </location>
</feature>
<keyword evidence="5" id="KW-0539">Nucleus</keyword>
<dbReference type="GO" id="GO:0016251">
    <property type="term" value="F:RNA polymerase II general transcription initiation factor activity"/>
    <property type="evidence" value="ECO:0007669"/>
    <property type="project" value="TreeGrafter"/>
</dbReference>
<evidence type="ECO:0000313" key="7">
    <source>
        <dbReference type="EMBL" id="TID26990.1"/>
    </source>
</evidence>
<dbReference type="InterPro" id="IPR051431">
    <property type="entry name" value="TFIID_subunit_9"/>
</dbReference>
<comment type="similarity">
    <text evidence="2">Belongs to the TAF9 family.</text>
</comment>
<dbReference type="PANTHER" id="PTHR48068:SF4">
    <property type="entry name" value="TATA-BOX BINDING PROTEIN ASSOCIATED FACTOR 9"/>
    <property type="match status" value="1"/>
</dbReference>
<dbReference type="PANTHER" id="PTHR48068">
    <property type="entry name" value="TAF9 RNA POLYMERASE II, TATA BOX-BINDING PROTEIN (TBP)-ASSOCIATED FACTOR"/>
    <property type="match status" value="1"/>
</dbReference>
<accession>A0A4Z1PDZ1</accession>
<keyword evidence="8" id="KW-1185">Reference proteome</keyword>
<feature type="region of interest" description="Disordered" evidence="6">
    <location>
        <begin position="194"/>
        <end position="250"/>
    </location>
</feature>
<evidence type="ECO:0000313" key="8">
    <source>
        <dbReference type="Proteomes" id="UP000298493"/>
    </source>
</evidence>
<protein>
    <submittedName>
        <fullName evidence="7">TFIID-31kDa-domain-containing protein</fullName>
    </submittedName>
</protein>
<dbReference type="SUPFAM" id="SSF47113">
    <property type="entry name" value="Histone-fold"/>
    <property type="match status" value="1"/>
</dbReference>
<name>A0A4Z1PDZ1_9PEZI</name>
<evidence type="ECO:0000256" key="6">
    <source>
        <dbReference type="SAM" id="MobiDB-lite"/>
    </source>
</evidence>
<dbReference type="GO" id="GO:0003713">
    <property type="term" value="F:transcription coactivator activity"/>
    <property type="evidence" value="ECO:0007669"/>
    <property type="project" value="TreeGrafter"/>
</dbReference>
<dbReference type="EMBL" id="SNSC02000002">
    <property type="protein sequence ID" value="TID26990.1"/>
    <property type="molecule type" value="Genomic_DNA"/>
</dbReference>
<dbReference type="Pfam" id="PF02291">
    <property type="entry name" value="TFIID-31kDa"/>
    <property type="match status" value="1"/>
</dbReference>
<proteinExistence type="inferred from homology"/>
<feature type="compositionally biased region" description="Low complexity" evidence="6">
    <location>
        <begin position="14"/>
        <end position="51"/>
    </location>
</feature>
<dbReference type="GO" id="GO:0051123">
    <property type="term" value="P:RNA polymerase II preinitiation complex assembly"/>
    <property type="evidence" value="ECO:0007669"/>
    <property type="project" value="TreeGrafter"/>
</dbReference>